<dbReference type="Gene3D" id="3.40.50.1980">
    <property type="entry name" value="Nitrogenase molybdenum iron protein domain"/>
    <property type="match status" value="2"/>
</dbReference>
<proteinExistence type="inferred from homology"/>
<dbReference type="EMBL" id="CP008796">
    <property type="protein sequence ID" value="AIH03814.1"/>
    <property type="molecule type" value="Genomic_DNA"/>
</dbReference>
<dbReference type="PaxDb" id="289377-HL41_02850"/>
<sequence>MRFFRILSSLCLFMIFFITKVYGLNIVVSNSALEKIVKEIASTKQHVITLQSEKRDFHSFEPTFSQWNLIRNADLVVIVGTEHWATKVYQIRANKPLLSLARGQTRFIDPHLWFDLNRVKRLASDLVQFLEVRDPGNKIFYRERLQQFLKSLNLLEAKFKDLKNCQYKEVYILGHPVFNYLLTPYGIKEKTLIKGHHKEGEPSAKTLTEMLQNIHKRSPKIVFITDPEFENYVSLFESKGVKVVTLWSGGTYRFQGSFTELLDYNLSWLRHALSCGK</sequence>
<keyword evidence="5" id="KW-1185">Reference proteome</keyword>
<dbReference type="AlphaFoldDB" id="A0A075WR75"/>
<dbReference type="GO" id="GO:0030001">
    <property type="term" value="P:metal ion transport"/>
    <property type="evidence" value="ECO:0007669"/>
    <property type="project" value="InterPro"/>
</dbReference>
<keyword evidence="2" id="KW-0813">Transport</keyword>
<dbReference type="PANTHER" id="PTHR42953">
    <property type="entry name" value="HIGH-AFFINITY ZINC UPTAKE SYSTEM PROTEIN ZNUA-RELATED"/>
    <property type="match status" value="1"/>
</dbReference>
<dbReference type="OrthoDB" id="9785472at2"/>
<dbReference type="SUPFAM" id="SSF53807">
    <property type="entry name" value="Helical backbone' metal receptor"/>
    <property type="match status" value="1"/>
</dbReference>
<accession>A0A075WR75</accession>
<dbReference type="KEGG" id="tcm:HL41_02850"/>
<dbReference type="RefSeq" id="WP_038549556.1">
    <property type="nucleotide sequence ID" value="NZ_CP008796.1"/>
</dbReference>
<reference evidence="4 5" key="1">
    <citation type="journal article" date="2015" name="Genome Announc.">
        <title>Genome Sequence of a Sulfate-Reducing Thermophilic Bacterium, Thermodesulfobacterium commune DSM 2178T (Phylum Thermodesulfobacteria).</title>
        <authorList>
            <person name="Bhatnagar S."/>
            <person name="Badger J.H."/>
            <person name="Madupu R."/>
            <person name="Khouri H.M."/>
            <person name="O'Connor E.M."/>
            <person name="Robb F.T."/>
            <person name="Ward N.L."/>
            <person name="Eisen J.A."/>
        </authorList>
    </citation>
    <scope>NUCLEOTIDE SEQUENCE [LARGE SCALE GENOMIC DNA]</scope>
    <source>
        <strain evidence="4 5">DSM 2178</strain>
    </source>
</reference>
<name>A0A075WR75_9BACT</name>
<dbReference type="PANTHER" id="PTHR42953:SF3">
    <property type="entry name" value="HIGH-AFFINITY ZINC UPTAKE SYSTEM PROTEIN ZNUA"/>
    <property type="match status" value="1"/>
</dbReference>
<dbReference type="InterPro" id="IPR050492">
    <property type="entry name" value="Bact_metal-bind_prot9"/>
</dbReference>
<organism evidence="4 5">
    <name type="scientific">Thermodesulfobacterium commune DSM 2178</name>
    <dbReference type="NCBI Taxonomy" id="289377"/>
    <lineage>
        <taxon>Bacteria</taxon>
        <taxon>Pseudomonadati</taxon>
        <taxon>Thermodesulfobacteriota</taxon>
        <taxon>Thermodesulfobacteria</taxon>
        <taxon>Thermodesulfobacteriales</taxon>
        <taxon>Thermodesulfobacteriaceae</taxon>
        <taxon>Thermodesulfobacterium</taxon>
    </lineage>
</organism>
<evidence type="ECO:0008006" key="6">
    <source>
        <dbReference type="Google" id="ProtNLM"/>
    </source>
</evidence>
<evidence type="ECO:0000313" key="4">
    <source>
        <dbReference type="EMBL" id="AIH03814.1"/>
    </source>
</evidence>
<dbReference type="STRING" id="289377.HL41_02850"/>
<evidence type="ECO:0000313" key="5">
    <source>
        <dbReference type="Proteomes" id="UP000028481"/>
    </source>
</evidence>
<evidence type="ECO:0000256" key="1">
    <source>
        <dbReference type="ARBA" id="ARBA00011028"/>
    </source>
</evidence>
<evidence type="ECO:0000256" key="3">
    <source>
        <dbReference type="ARBA" id="ARBA00022729"/>
    </source>
</evidence>
<evidence type="ECO:0000256" key="2">
    <source>
        <dbReference type="ARBA" id="ARBA00022448"/>
    </source>
</evidence>
<dbReference type="Pfam" id="PF01297">
    <property type="entry name" value="ZnuA"/>
    <property type="match status" value="1"/>
</dbReference>
<dbReference type="GO" id="GO:0046872">
    <property type="term" value="F:metal ion binding"/>
    <property type="evidence" value="ECO:0007669"/>
    <property type="project" value="InterPro"/>
</dbReference>
<protein>
    <recommendedName>
        <fullName evidence="6">ABC transporter substrate-binding protein</fullName>
    </recommendedName>
</protein>
<gene>
    <name evidence="4" type="ORF">HL41_02850</name>
</gene>
<dbReference type="InterPro" id="IPR006127">
    <property type="entry name" value="ZnuA-like"/>
</dbReference>
<dbReference type="HOGENOM" id="CLU_1000897_0_0_0"/>
<dbReference type="Proteomes" id="UP000028481">
    <property type="component" value="Chromosome"/>
</dbReference>
<dbReference type="eggNOG" id="COG0803">
    <property type="taxonomic scope" value="Bacteria"/>
</dbReference>
<comment type="similarity">
    <text evidence="1">Belongs to the bacterial solute-binding protein 9 family.</text>
</comment>
<keyword evidence="3" id="KW-0732">Signal</keyword>